<organism evidence="1 2">
    <name type="scientific">Erwinia tasmaniensis (strain DSM 17950 / CFBP 7177 / CIP 109463 / NCPPB 4357 / Et1/99)</name>
    <dbReference type="NCBI Taxonomy" id="465817"/>
    <lineage>
        <taxon>Bacteria</taxon>
        <taxon>Pseudomonadati</taxon>
        <taxon>Pseudomonadota</taxon>
        <taxon>Gammaproteobacteria</taxon>
        <taxon>Enterobacterales</taxon>
        <taxon>Erwiniaceae</taxon>
        <taxon>Erwinia</taxon>
    </lineage>
</organism>
<dbReference type="EMBL" id="CU468135">
    <property type="protein sequence ID" value="CAO95671.1"/>
    <property type="molecule type" value="Genomic_DNA"/>
</dbReference>
<evidence type="ECO:0000313" key="1">
    <source>
        <dbReference type="EMBL" id="CAO95671.1"/>
    </source>
</evidence>
<evidence type="ECO:0000313" key="2">
    <source>
        <dbReference type="Proteomes" id="UP000001726"/>
    </source>
</evidence>
<sequence>MKKPVIIPIVALLLTACQLEKPQFERMQVRVNHNQPCFIIPQNAADRHAALTSNGPMVSWFDQQQWQVISPSSVTAEDRAVNAGECTQWPGINWDPGSYNVFMRVNDRASGDIIRYRADFSLLRNQQGELSLGSQ</sequence>
<dbReference type="STRING" id="465817.ETA_06250"/>
<dbReference type="AlphaFoldDB" id="B2VJE6"/>
<evidence type="ECO:0008006" key="3">
    <source>
        <dbReference type="Google" id="ProtNLM"/>
    </source>
</evidence>
<dbReference type="eggNOG" id="ENOG5033GKA">
    <property type="taxonomic scope" value="Bacteria"/>
</dbReference>
<dbReference type="KEGG" id="eta:ETA_06250"/>
<dbReference type="HOGENOM" id="CLU_1882506_0_0_6"/>
<proteinExistence type="predicted"/>
<dbReference type="RefSeq" id="WP_012440374.1">
    <property type="nucleotide sequence ID" value="NC_010694.1"/>
</dbReference>
<dbReference type="Proteomes" id="UP000001726">
    <property type="component" value="Chromosome"/>
</dbReference>
<dbReference type="InterPro" id="IPR054657">
    <property type="entry name" value="T6SS_periplasmic_put"/>
</dbReference>
<dbReference type="NCBIfam" id="NF045617">
    <property type="entry name" value="mostly_LP"/>
    <property type="match status" value="1"/>
</dbReference>
<reference evidence="1 2" key="1">
    <citation type="journal article" date="2008" name="Environ. Microbiol.">
        <title>The genome of Erwinia tasmaniensis strain Et1/99, a non-pathogenic bacterium in the genus Erwinia.</title>
        <authorList>
            <person name="Kube M."/>
            <person name="Migdoll A.M."/>
            <person name="Mueller I."/>
            <person name="Kuhl H."/>
            <person name="Beck A."/>
            <person name="Reinhardt R."/>
            <person name="Geider K."/>
        </authorList>
    </citation>
    <scope>NUCLEOTIDE SEQUENCE [LARGE SCALE GENOMIC DNA]</scope>
    <source>
        <strain evidence="2">DSM 17950 / CFBP 7177 / CIP 109463 / NCPPB 4357 / Et1/99</strain>
    </source>
</reference>
<name>B2VJE6_ERWT9</name>
<dbReference type="PROSITE" id="PS51257">
    <property type="entry name" value="PROKAR_LIPOPROTEIN"/>
    <property type="match status" value="1"/>
</dbReference>
<dbReference type="OrthoDB" id="6606875at2"/>
<keyword evidence="2" id="KW-1185">Reference proteome</keyword>
<accession>B2VJE6</accession>
<gene>
    <name evidence="1" type="ordered locus">ETA_06250</name>
</gene>
<protein>
    <recommendedName>
        <fullName evidence="3">Lipoprotein</fullName>
    </recommendedName>
</protein>